<protein>
    <submittedName>
        <fullName evidence="2">Uncharacterized protein</fullName>
    </submittedName>
</protein>
<keyword evidence="1" id="KW-0732">Signal</keyword>
<gene>
    <name evidence="2" type="ORF">L210DRAFT_2025230</name>
</gene>
<evidence type="ECO:0000313" key="2">
    <source>
        <dbReference type="EMBL" id="KAF8452296.1"/>
    </source>
</evidence>
<comment type="caution">
    <text evidence="2">The sequence shown here is derived from an EMBL/GenBank/DDBJ whole genome shotgun (WGS) entry which is preliminary data.</text>
</comment>
<name>A0AAD4C8A8_BOLED</name>
<sequence length="135" mass="15137">MGPRKKSTLSLFFSLLDLFCVGHASDLRFCYPPNIQMDTGRLPAYRSSYLLRFHPYPRVKPSARERIVASTREDGSYQPLQMDTLLLENDIPSTLNQAIHGSDVHTYLCSRGSSVSALVVDLAFLFAKKASPQNN</sequence>
<dbReference type="AlphaFoldDB" id="A0AAD4C8A8"/>
<proteinExistence type="predicted"/>
<reference evidence="2" key="2">
    <citation type="journal article" date="2020" name="Nat. Commun.">
        <title>Large-scale genome sequencing of mycorrhizal fungi provides insights into the early evolution of symbiotic traits.</title>
        <authorList>
            <person name="Miyauchi S."/>
            <person name="Kiss E."/>
            <person name="Kuo A."/>
            <person name="Drula E."/>
            <person name="Kohler A."/>
            <person name="Sanchez-Garcia M."/>
            <person name="Morin E."/>
            <person name="Andreopoulos B."/>
            <person name="Barry K.W."/>
            <person name="Bonito G."/>
            <person name="Buee M."/>
            <person name="Carver A."/>
            <person name="Chen C."/>
            <person name="Cichocki N."/>
            <person name="Clum A."/>
            <person name="Culley D."/>
            <person name="Crous P.W."/>
            <person name="Fauchery L."/>
            <person name="Girlanda M."/>
            <person name="Hayes R.D."/>
            <person name="Keri Z."/>
            <person name="LaButti K."/>
            <person name="Lipzen A."/>
            <person name="Lombard V."/>
            <person name="Magnuson J."/>
            <person name="Maillard F."/>
            <person name="Murat C."/>
            <person name="Nolan M."/>
            <person name="Ohm R.A."/>
            <person name="Pangilinan J."/>
            <person name="Pereira M.F."/>
            <person name="Perotto S."/>
            <person name="Peter M."/>
            <person name="Pfister S."/>
            <person name="Riley R."/>
            <person name="Sitrit Y."/>
            <person name="Stielow J.B."/>
            <person name="Szollosi G."/>
            <person name="Zifcakova L."/>
            <person name="Stursova M."/>
            <person name="Spatafora J.W."/>
            <person name="Tedersoo L."/>
            <person name="Vaario L.M."/>
            <person name="Yamada A."/>
            <person name="Yan M."/>
            <person name="Wang P."/>
            <person name="Xu J."/>
            <person name="Bruns T."/>
            <person name="Baldrian P."/>
            <person name="Vilgalys R."/>
            <person name="Dunand C."/>
            <person name="Henrissat B."/>
            <person name="Grigoriev I.V."/>
            <person name="Hibbett D."/>
            <person name="Nagy L.G."/>
            <person name="Martin F.M."/>
        </authorList>
    </citation>
    <scope>NUCLEOTIDE SEQUENCE</scope>
    <source>
        <strain evidence="2">BED1</strain>
    </source>
</reference>
<feature type="signal peptide" evidence="1">
    <location>
        <begin position="1"/>
        <end position="24"/>
    </location>
</feature>
<organism evidence="2 3">
    <name type="scientific">Boletus edulis BED1</name>
    <dbReference type="NCBI Taxonomy" id="1328754"/>
    <lineage>
        <taxon>Eukaryota</taxon>
        <taxon>Fungi</taxon>
        <taxon>Dikarya</taxon>
        <taxon>Basidiomycota</taxon>
        <taxon>Agaricomycotina</taxon>
        <taxon>Agaricomycetes</taxon>
        <taxon>Agaricomycetidae</taxon>
        <taxon>Boletales</taxon>
        <taxon>Boletineae</taxon>
        <taxon>Boletaceae</taxon>
        <taxon>Boletoideae</taxon>
        <taxon>Boletus</taxon>
    </lineage>
</organism>
<reference evidence="2" key="1">
    <citation type="submission" date="2019-10" db="EMBL/GenBank/DDBJ databases">
        <authorList>
            <consortium name="DOE Joint Genome Institute"/>
            <person name="Kuo A."/>
            <person name="Miyauchi S."/>
            <person name="Kiss E."/>
            <person name="Drula E."/>
            <person name="Kohler A."/>
            <person name="Sanchez-Garcia M."/>
            <person name="Andreopoulos B."/>
            <person name="Barry K.W."/>
            <person name="Bonito G."/>
            <person name="Buee M."/>
            <person name="Carver A."/>
            <person name="Chen C."/>
            <person name="Cichocki N."/>
            <person name="Clum A."/>
            <person name="Culley D."/>
            <person name="Crous P.W."/>
            <person name="Fauchery L."/>
            <person name="Girlanda M."/>
            <person name="Hayes R."/>
            <person name="Keri Z."/>
            <person name="LaButti K."/>
            <person name="Lipzen A."/>
            <person name="Lombard V."/>
            <person name="Magnuson J."/>
            <person name="Maillard F."/>
            <person name="Morin E."/>
            <person name="Murat C."/>
            <person name="Nolan M."/>
            <person name="Ohm R."/>
            <person name="Pangilinan J."/>
            <person name="Pereira M."/>
            <person name="Perotto S."/>
            <person name="Peter M."/>
            <person name="Riley R."/>
            <person name="Sitrit Y."/>
            <person name="Stielow B."/>
            <person name="Szollosi G."/>
            <person name="Zifcakova L."/>
            <person name="Stursova M."/>
            <person name="Spatafora J.W."/>
            <person name="Tedersoo L."/>
            <person name="Vaario L.-M."/>
            <person name="Yamada A."/>
            <person name="Yan M."/>
            <person name="Wang P."/>
            <person name="Xu J."/>
            <person name="Bruns T."/>
            <person name="Baldrian P."/>
            <person name="Vilgalys R."/>
            <person name="Henrissat B."/>
            <person name="Grigoriev I.V."/>
            <person name="Hibbett D."/>
            <person name="Nagy L.G."/>
            <person name="Martin F.M."/>
        </authorList>
    </citation>
    <scope>NUCLEOTIDE SEQUENCE</scope>
    <source>
        <strain evidence="2">BED1</strain>
    </source>
</reference>
<dbReference type="EMBL" id="WHUW01000001">
    <property type="protein sequence ID" value="KAF8452296.1"/>
    <property type="molecule type" value="Genomic_DNA"/>
</dbReference>
<evidence type="ECO:0000256" key="1">
    <source>
        <dbReference type="SAM" id="SignalP"/>
    </source>
</evidence>
<feature type="chain" id="PRO_5042119409" evidence="1">
    <location>
        <begin position="25"/>
        <end position="135"/>
    </location>
</feature>
<dbReference type="Proteomes" id="UP001194468">
    <property type="component" value="Unassembled WGS sequence"/>
</dbReference>
<keyword evidence="3" id="KW-1185">Reference proteome</keyword>
<accession>A0AAD4C8A8</accession>
<evidence type="ECO:0000313" key="3">
    <source>
        <dbReference type="Proteomes" id="UP001194468"/>
    </source>
</evidence>